<keyword evidence="3" id="KW-1185">Reference proteome</keyword>
<evidence type="ECO:0000313" key="3">
    <source>
        <dbReference type="Proteomes" id="UP000054097"/>
    </source>
</evidence>
<protein>
    <submittedName>
        <fullName evidence="2">Uncharacterized protein</fullName>
    </submittedName>
</protein>
<organism evidence="2 3">
    <name type="scientific">Serendipita vermifera MAFF 305830</name>
    <dbReference type="NCBI Taxonomy" id="933852"/>
    <lineage>
        <taxon>Eukaryota</taxon>
        <taxon>Fungi</taxon>
        <taxon>Dikarya</taxon>
        <taxon>Basidiomycota</taxon>
        <taxon>Agaricomycotina</taxon>
        <taxon>Agaricomycetes</taxon>
        <taxon>Sebacinales</taxon>
        <taxon>Serendipitaceae</taxon>
        <taxon>Serendipita</taxon>
    </lineage>
</organism>
<evidence type="ECO:0000256" key="1">
    <source>
        <dbReference type="SAM" id="MobiDB-lite"/>
    </source>
</evidence>
<evidence type="ECO:0000313" key="2">
    <source>
        <dbReference type="EMBL" id="KIM21621.1"/>
    </source>
</evidence>
<reference evidence="3" key="2">
    <citation type="submission" date="2015-01" db="EMBL/GenBank/DDBJ databases">
        <title>Evolutionary Origins and Diversification of the Mycorrhizal Mutualists.</title>
        <authorList>
            <consortium name="DOE Joint Genome Institute"/>
            <consortium name="Mycorrhizal Genomics Consortium"/>
            <person name="Kohler A."/>
            <person name="Kuo A."/>
            <person name="Nagy L.G."/>
            <person name="Floudas D."/>
            <person name="Copeland A."/>
            <person name="Barry K.W."/>
            <person name="Cichocki N."/>
            <person name="Veneault-Fourrey C."/>
            <person name="LaButti K."/>
            <person name="Lindquist E.A."/>
            <person name="Lipzen A."/>
            <person name="Lundell T."/>
            <person name="Morin E."/>
            <person name="Murat C."/>
            <person name="Riley R."/>
            <person name="Ohm R."/>
            <person name="Sun H."/>
            <person name="Tunlid A."/>
            <person name="Henrissat B."/>
            <person name="Grigoriev I.V."/>
            <person name="Hibbett D.S."/>
            <person name="Martin F."/>
        </authorList>
    </citation>
    <scope>NUCLEOTIDE SEQUENCE [LARGE SCALE GENOMIC DNA]</scope>
    <source>
        <strain evidence="3">MAFF 305830</strain>
    </source>
</reference>
<accession>A0A0C3AQV2</accession>
<proteinExistence type="predicted"/>
<reference evidence="2 3" key="1">
    <citation type="submission" date="2014-04" db="EMBL/GenBank/DDBJ databases">
        <authorList>
            <consortium name="DOE Joint Genome Institute"/>
            <person name="Kuo A."/>
            <person name="Zuccaro A."/>
            <person name="Kohler A."/>
            <person name="Nagy L.G."/>
            <person name="Floudas D."/>
            <person name="Copeland A."/>
            <person name="Barry K.W."/>
            <person name="Cichocki N."/>
            <person name="Veneault-Fourrey C."/>
            <person name="LaButti K."/>
            <person name="Lindquist E.A."/>
            <person name="Lipzen A."/>
            <person name="Lundell T."/>
            <person name="Morin E."/>
            <person name="Murat C."/>
            <person name="Sun H."/>
            <person name="Tunlid A."/>
            <person name="Henrissat B."/>
            <person name="Grigoriev I.V."/>
            <person name="Hibbett D.S."/>
            <person name="Martin F."/>
            <person name="Nordberg H.P."/>
            <person name="Cantor M.N."/>
            <person name="Hua S.X."/>
        </authorList>
    </citation>
    <scope>NUCLEOTIDE SEQUENCE [LARGE SCALE GENOMIC DNA]</scope>
    <source>
        <strain evidence="2 3">MAFF 305830</strain>
    </source>
</reference>
<feature type="region of interest" description="Disordered" evidence="1">
    <location>
        <begin position="61"/>
        <end position="80"/>
    </location>
</feature>
<gene>
    <name evidence="2" type="ORF">M408DRAFT_29381</name>
</gene>
<name>A0A0C3AQV2_SERVB</name>
<dbReference type="AlphaFoldDB" id="A0A0C3AQV2"/>
<dbReference type="Proteomes" id="UP000054097">
    <property type="component" value="Unassembled WGS sequence"/>
</dbReference>
<sequence length="249" mass="27991">MTAWRRYMISYNVHQFYKNGHFASTIPPHPFWDFINLQTTPIEIMASELLQALCSRLPEPLEQEEDHMDSAPTSPSADHVDRLFFTDPQTWGELKKDVEEEGWAPVSPPPAKPEEISLWGPLPSDPQWIPTDLEATPKPPKASSDPDLFQRSPFYLHTARPSTSEPSSPPNALGLYADPKEDVSSALELCEVLERVAQSNSDDQYVMVPDGATQYLNIMETEYGLTIFRDAQTGESFAIPIGVDPNELF</sequence>
<dbReference type="EMBL" id="KN824376">
    <property type="protein sequence ID" value="KIM21621.1"/>
    <property type="molecule type" value="Genomic_DNA"/>
</dbReference>
<dbReference type="HOGENOM" id="CLU_1116325_0_0_1"/>
<feature type="region of interest" description="Disordered" evidence="1">
    <location>
        <begin position="98"/>
        <end position="148"/>
    </location>
</feature>